<dbReference type="PROSITE" id="PS51212">
    <property type="entry name" value="WSC"/>
    <property type="match status" value="1"/>
</dbReference>
<dbReference type="PANTHER" id="PTHR24269:SF16">
    <property type="entry name" value="PROTEIN SLG1"/>
    <property type="match status" value="1"/>
</dbReference>
<feature type="transmembrane region" description="Helical" evidence="7">
    <location>
        <begin position="195"/>
        <end position="222"/>
    </location>
</feature>
<dbReference type="OrthoDB" id="5985073at2759"/>
<dbReference type="STRING" id="1328760.A0A165GMI8"/>
<evidence type="ECO:0000256" key="7">
    <source>
        <dbReference type="SAM" id="Phobius"/>
    </source>
</evidence>
<dbReference type="InterPro" id="IPR002889">
    <property type="entry name" value="WSC_carb-bd"/>
</dbReference>
<sequence length="223" mass="23163">MMTTTAFTIFARLLLFALPLLAYICPVLAASSSGSATPTSASAAASASATIDPGSHGYTYIGCYNETTGFSAGGDVRALTGGTVNASNTMTVEQCFNICGDQQYAGLEYTRECWCGPYLNSQSVKLNDSECNLQCMGDKSEFCGGPLKLTLYQRKSGSSSSSSSSSSGHKNAGGFSLLSYHRRQHYAADHGSSSLAYFVGSMAGYTNLIAGVVLGIGAGLALY</sequence>
<feature type="signal peptide" evidence="8">
    <location>
        <begin position="1"/>
        <end position="29"/>
    </location>
</feature>
<dbReference type="GeneID" id="28896271"/>
<dbReference type="AlphaFoldDB" id="A0A165GMI8"/>
<evidence type="ECO:0000256" key="6">
    <source>
        <dbReference type="ARBA" id="ARBA00023180"/>
    </source>
</evidence>
<gene>
    <name evidence="10" type="ORF">L228DRAFT_239348</name>
</gene>
<dbReference type="SMART" id="SM00321">
    <property type="entry name" value="WSC"/>
    <property type="match status" value="1"/>
</dbReference>
<organism evidence="10 11">
    <name type="scientific">Xylona heveae (strain CBS 132557 / TC161)</name>
    <dbReference type="NCBI Taxonomy" id="1328760"/>
    <lineage>
        <taxon>Eukaryota</taxon>
        <taxon>Fungi</taxon>
        <taxon>Dikarya</taxon>
        <taxon>Ascomycota</taxon>
        <taxon>Pezizomycotina</taxon>
        <taxon>Xylonomycetes</taxon>
        <taxon>Xylonales</taxon>
        <taxon>Xylonaceae</taxon>
        <taxon>Xylona</taxon>
    </lineage>
</organism>
<keyword evidence="11" id="KW-1185">Reference proteome</keyword>
<evidence type="ECO:0000256" key="5">
    <source>
        <dbReference type="ARBA" id="ARBA00023136"/>
    </source>
</evidence>
<proteinExistence type="predicted"/>
<keyword evidence="5 7" id="KW-0472">Membrane</keyword>
<evidence type="ECO:0000259" key="9">
    <source>
        <dbReference type="PROSITE" id="PS51212"/>
    </source>
</evidence>
<evidence type="ECO:0000313" key="10">
    <source>
        <dbReference type="EMBL" id="KZF22373.1"/>
    </source>
</evidence>
<keyword evidence="6" id="KW-0325">Glycoprotein</keyword>
<dbReference type="Pfam" id="PF01822">
    <property type="entry name" value="WSC"/>
    <property type="match status" value="1"/>
</dbReference>
<feature type="domain" description="WSC" evidence="9">
    <location>
        <begin position="57"/>
        <end position="155"/>
    </location>
</feature>
<keyword evidence="3 8" id="KW-0732">Signal</keyword>
<dbReference type="InterPro" id="IPR051836">
    <property type="entry name" value="Kremen_rcpt"/>
</dbReference>
<protein>
    <submittedName>
        <fullName evidence="10">WSC-domain-containing protein</fullName>
    </submittedName>
</protein>
<accession>A0A165GMI8</accession>
<evidence type="ECO:0000256" key="1">
    <source>
        <dbReference type="ARBA" id="ARBA00004167"/>
    </source>
</evidence>
<dbReference type="GO" id="GO:0005886">
    <property type="term" value="C:plasma membrane"/>
    <property type="evidence" value="ECO:0007669"/>
    <property type="project" value="TreeGrafter"/>
</dbReference>
<dbReference type="RefSeq" id="XP_018187928.1">
    <property type="nucleotide sequence ID" value="XM_018331134.1"/>
</dbReference>
<evidence type="ECO:0000256" key="4">
    <source>
        <dbReference type="ARBA" id="ARBA00022989"/>
    </source>
</evidence>
<keyword evidence="4 7" id="KW-1133">Transmembrane helix</keyword>
<dbReference type="EMBL" id="KV407459">
    <property type="protein sequence ID" value="KZF22373.1"/>
    <property type="molecule type" value="Genomic_DNA"/>
</dbReference>
<evidence type="ECO:0000256" key="8">
    <source>
        <dbReference type="SAM" id="SignalP"/>
    </source>
</evidence>
<feature type="chain" id="PRO_5007858200" evidence="8">
    <location>
        <begin position="30"/>
        <end position="223"/>
    </location>
</feature>
<keyword evidence="2 7" id="KW-0812">Transmembrane</keyword>
<evidence type="ECO:0000256" key="2">
    <source>
        <dbReference type="ARBA" id="ARBA00022692"/>
    </source>
</evidence>
<dbReference type="PANTHER" id="PTHR24269">
    <property type="entry name" value="KREMEN PROTEIN"/>
    <property type="match status" value="1"/>
</dbReference>
<reference evidence="10 11" key="1">
    <citation type="journal article" date="2016" name="Fungal Biol.">
        <title>The genome of Xylona heveae provides a window into fungal endophytism.</title>
        <authorList>
            <person name="Gazis R."/>
            <person name="Kuo A."/>
            <person name="Riley R."/>
            <person name="LaButti K."/>
            <person name="Lipzen A."/>
            <person name="Lin J."/>
            <person name="Amirebrahimi M."/>
            <person name="Hesse C.N."/>
            <person name="Spatafora J.W."/>
            <person name="Henrissat B."/>
            <person name="Hainaut M."/>
            <person name="Grigoriev I.V."/>
            <person name="Hibbett D.S."/>
        </authorList>
    </citation>
    <scope>NUCLEOTIDE SEQUENCE [LARGE SCALE GENOMIC DNA]</scope>
    <source>
        <strain evidence="10 11">TC161</strain>
    </source>
</reference>
<dbReference type="Proteomes" id="UP000076632">
    <property type="component" value="Unassembled WGS sequence"/>
</dbReference>
<name>A0A165GMI8_XYLHT</name>
<comment type="subcellular location">
    <subcellularLocation>
        <location evidence="1">Membrane</location>
        <topology evidence="1">Single-pass membrane protein</topology>
    </subcellularLocation>
</comment>
<dbReference type="InParanoid" id="A0A165GMI8"/>
<evidence type="ECO:0000256" key="3">
    <source>
        <dbReference type="ARBA" id="ARBA00022729"/>
    </source>
</evidence>
<evidence type="ECO:0000313" key="11">
    <source>
        <dbReference type="Proteomes" id="UP000076632"/>
    </source>
</evidence>